<dbReference type="EMBL" id="CP063687">
    <property type="protein sequence ID" value="QOY25423.1"/>
    <property type="molecule type" value="Genomic_DNA"/>
</dbReference>
<reference evidence="2" key="1">
    <citation type="submission" date="2020-10" db="EMBL/GenBank/DDBJ databases">
        <title>Complete genome sequence of Bacillus velezensis NST6.</title>
        <authorList>
            <person name="Choi J."/>
        </authorList>
    </citation>
    <scope>NUCLEOTIDE SEQUENCE [LARGE SCALE GENOMIC DNA]</scope>
    <source>
        <strain evidence="2">NST6</strain>
    </source>
</reference>
<evidence type="ECO:0000313" key="1">
    <source>
        <dbReference type="EMBL" id="QOY25423.1"/>
    </source>
</evidence>
<protein>
    <submittedName>
        <fullName evidence="1">Uncharacterized protein</fullName>
    </submittedName>
</protein>
<sequence>MNEKMYRFAGDLREELEEISLSEFSGGGGAEQRGISQGNDGKLCTLTWECGLCPTHTCWC</sequence>
<dbReference type="RefSeq" id="WP_003154891.1">
    <property type="nucleotide sequence ID" value="NZ_BDDG01000003.1"/>
</dbReference>
<name>A0A411A4Y7_BACVE</name>
<dbReference type="AlphaFoldDB" id="A0A411A4Y7"/>
<proteinExistence type="predicted"/>
<gene>
    <name evidence="1" type="ORF">BACVE_000351</name>
</gene>
<organism evidence="1 2">
    <name type="scientific">Bacillus velezensis</name>
    <dbReference type="NCBI Taxonomy" id="492670"/>
    <lineage>
        <taxon>Bacteria</taxon>
        <taxon>Bacillati</taxon>
        <taxon>Bacillota</taxon>
        <taxon>Bacilli</taxon>
        <taxon>Bacillales</taxon>
        <taxon>Bacillaceae</taxon>
        <taxon>Bacillus</taxon>
        <taxon>Bacillus amyloliquefaciens group</taxon>
    </lineage>
</organism>
<dbReference type="Proteomes" id="UP000587477">
    <property type="component" value="Chromosome"/>
</dbReference>
<evidence type="ECO:0000313" key="2">
    <source>
        <dbReference type="Proteomes" id="UP000587477"/>
    </source>
</evidence>
<accession>A0A411A4Y7</accession>